<protein>
    <submittedName>
        <fullName evidence="1">Uncharacterized protein</fullName>
    </submittedName>
</protein>
<comment type="caution">
    <text evidence="1">The sequence shown here is derived from an EMBL/GenBank/DDBJ whole genome shotgun (WGS) entry which is preliminary data.</text>
</comment>
<name>A0A3M7QQF6_BRAPC</name>
<sequence>MKNLPGIHLHDSFYQNNHPQLAHLIKHHTLPDWIQSVEILKQSSLFSSSESCSKFSCLSNSSFFLFVAISELANTQDLSDRTYH</sequence>
<reference evidence="1 2" key="1">
    <citation type="journal article" date="2018" name="Sci. Rep.">
        <title>Genomic signatures of local adaptation to the degree of environmental predictability in rotifers.</title>
        <authorList>
            <person name="Franch-Gras L."/>
            <person name="Hahn C."/>
            <person name="Garcia-Roger E.M."/>
            <person name="Carmona M.J."/>
            <person name="Serra M."/>
            <person name="Gomez A."/>
        </authorList>
    </citation>
    <scope>NUCLEOTIDE SEQUENCE [LARGE SCALE GENOMIC DNA]</scope>
    <source>
        <strain evidence="1">HYR1</strain>
    </source>
</reference>
<dbReference type="EMBL" id="REGN01005376">
    <property type="protein sequence ID" value="RNA13572.1"/>
    <property type="molecule type" value="Genomic_DNA"/>
</dbReference>
<proteinExistence type="predicted"/>
<dbReference type="Proteomes" id="UP000276133">
    <property type="component" value="Unassembled WGS sequence"/>
</dbReference>
<evidence type="ECO:0000313" key="1">
    <source>
        <dbReference type="EMBL" id="RNA13572.1"/>
    </source>
</evidence>
<keyword evidence="2" id="KW-1185">Reference proteome</keyword>
<accession>A0A3M7QQF6</accession>
<organism evidence="1 2">
    <name type="scientific">Brachionus plicatilis</name>
    <name type="common">Marine rotifer</name>
    <name type="synonym">Brachionus muelleri</name>
    <dbReference type="NCBI Taxonomy" id="10195"/>
    <lineage>
        <taxon>Eukaryota</taxon>
        <taxon>Metazoa</taxon>
        <taxon>Spiralia</taxon>
        <taxon>Gnathifera</taxon>
        <taxon>Rotifera</taxon>
        <taxon>Eurotatoria</taxon>
        <taxon>Monogononta</taxon>
        <taxon>Pseudotrocha</taxon>
        <taxon>Ploima</taxon>
        <taxon>Brachionidae</taxon>
        <taxon>Brachionus</taxon>
    </lineage>
</organism>
<dbReference type="AlphaFoldDB" id="A0A3M7QQF6"/>
<gene>
    <name evidence="1" type="ORF">BpHYR1_002547</name>
</gene>
<evidence type="ECO:0000313" key="2">
    <source>
        <dbReference type="Proteomes" id="UP000276133"/>
    </source>
</evidence>